<feature type="transmembrane region" description="Helical" evidence="1">
    <location>
        <begin position="45"/>
        <end position="72"/>
    </location>
</feature>
<gene>
    <name evidence="2" type="ORF">PGLA2088_LOCUS6844</name>
</gene>
<name>A0A813IFD4_POLGL</name>
<evidence type="ECO:0000256" key="1">
    <source>
        <dbReference type="SAM" id="Phobius"/>
    </source>
</evidence>
<dbReference type="Proteomes" id="UP000626109">
    <property type="component" value="Unassembled WGS sequence"/>
</dbReference>
<evidence type="ECO:0000313" key="3">
    <source>
        <dbReference type="Proteomes" id="UP000626109"/>
    </source>
</evidence>
<keyword evidence="1" id="KW-0812">Transmembrane</keyword>
<sequence length="158" mass="17348">MQPCADWIQQPQRICQCSATNKSNSWRSLFKAQAVTNALAPPQNVAVAAVAVAVAVVAVVVVLVVVVVVVVVPKTEATTWGCVPARCRMSSQTVAAFRFPQHFHLDSAGSQNVARQWLRFAFRGISILDSAGSQNVARQWLRFAFRSISIWIPQARKM</sequence>
<evidence type="ECO:0000313" key="2">
    <source>
        <dbReference type="EMBL" id="CAE8648760.1"/>
    </source>
</evidence>
<proteinExistence type="predicted"/>
<keyword evidence="1" id="KW-0472">Membrane</keyword>
<dbReference type="AlphaFoldDB" id="A0A813IFD4"/>
<protein>
    <submittedName>
        <fullName evidence="2">Uncharacterized protein</fullName>
    </submittedName>
</protein>
<dbReference type="EMBL" id="CAJNNW010006914">
    <property type="protein sequence ID" value="CAE8648760.1"/>
    <property type="molecule type" value="Genomic_DNA"/>
</dbReference>
<keyword evidence="1" id="KW-1133">Transmembrane helix</keyword>
<reference evidence="2" key="1">
    <citation type="submission" date="2021-02" db="EMBL/GenBank/DDBJ databases">
        <authorList>
            <person name="Dougan E. K."/>
            <person name="Rhodes N."/>
            <person name="Thang M."/>
            <person name="Chan C."/>
        </authorList>
    </citation>
    <scope>NUCLEOTIDE SEQUENCE</scope>
</reference>
<comment type="caution">
    <text evidence="2">The sequence shown here is derived from an EMBL/GenBank/DDBJ whole genome shotgun (WGS) entry which is preliminary data.</text>
</comment>
<organism evidence="2 3">
    <name type="scientific">Polarella glacialis</name>
    <name type="common">Dinoflagellate</name>
    <dbReference type="NCBI Taxonomy" id="89957"/>
    <lineage>
        <taxon>Eukaryota</taxon>
        <taxon>Sar</taxon>
        <taxon>Alveolata</taxon>
        <taxon>Dinophyceae</taxon>
        <taxon>Suessiales</taxon>
        <taxon>Suessiaceae</taxon>
        <taxon>Polarella</taxon>
    </lineage>
</organism>
<accession>A0A813IFD4</accession>